<dbReference type="RefSeq" id="WP_092005966.1">
    <property type="nucleotide sequence ID" value="NZ_FOUR01000009.1"/>
</dbReference>
<evidence type="ECO:0000313" key="2">
    <source>
        <dbReference type="EMBL" id="SFN48549.1"/>
    </source>
</evidence>
<dbReference type="Gene3D" id="3.50.50.60">
    <property type="entry name" value="FAD/NAD(P)-binding domain"/>
    <property type="match status" value="1"/>
</dbReference>
<dbReference type="InterPro" id="IPR002937">
    <property type="entry name" value="Amino_oxidase"/>
</dbReference>
<dbReference type="PRINTS" id="PR00419">
    <property type="entry name" value="ADXRDTASE"/>
</dbReference>
<dbReference type="SUPFAM" id="SSF51905">
    <property type="entry name" value="FAD/NAD(P)-binding domain"/>
    <property type="match status" value="1"/>
</dbReference>
<name>A0A1I4ZEZ8_9GAMM</name>
<dbReference type="Pfam" id="PF13450">
    <property type="entry name" value="NAD_binding_8"/>
    <property type="match status" value="1"/>
</dbReference>
<dbReference type="InterPro" id="IPR036188">
    <property type="entry name" value="FAD/NAD-bd_sf"/>
</dbReference>
<feature type="domain" description="Amine oxidase" evidence="1">
    <location>
        <begin position="117"/>
        <end position="328"/>
    </location>
</feature>
<evidence type="ECO:0000313" key="3">
    <source>
        <dbReference type="Proteomes" id="UP000199339"/>
    </source>
</evidence>
<dbReference type="OrthoDB" id="5792777at2"/>
<reference evidence="3" key="1">
    <citation type="submission" date="2016-10" db="EMBL/GenBank/DDBJ databases">
        <authorList>
            <person name="Varghese N."/>
            <person name="Submissions S."/>
        </authorList>
    </citation>
    <scope>NUCLEOTIDE SEQUENCE [LARGE SCALE GENOMIC DNA]</scope>
    <source>
        <strain evidence="3">CGMCC 1.6775</strain>
    </source>
</reference>
<protein>
    <recommendedName>
        <fullName evidence="1">Amine oxidase domain-containing protein</fullName>
    </recommendedName>
</protein>
<dbReference type="GO" id="GO:0016491">
    <property type="term" value="F:oxidoreductase activity"/>
    <property type="evidence" value="ECO:0007669"/>
    <property type="project" value="InterPro"/>
</dbReference>
<dbReference type="EMBL" id="FOUR01000009">
    <property type="protein sequence ID" value="SFN48549.1"/>
    <property type="molecule type" value="Genomic_DNA"/>
</dbReference>
<dbReference type="PANTHER" id="PTHR16128:SF5">
    <property type="entry name" value="FAD_NAD(P)-BINDING OXIDOREDUCTASE FAMILY PROTEIN"/>
    <property type="match status" value="1"/>
</dbReference>
<dbReference type="Gene3D" id="3.90.660.10">
    <property type="match status" value="1"/>
</dbReference>
<evidence type="ECO:0000259" key="1">
    <source>
        <dbReference type="Pfam" id="PF01593"/>
    </source>
</evidence>
<accession>A0A1I4ZEZ8</accession>
<sequence length="337" mass="36801">MFNEAPDRHLIRRIAVIGSGIAGLTSAILLREQGHSVTVFEKSRGPGGRLAAKRVPGGSADLGAQYFTARNPAFRDFLTRYAGDSSFTTWQGRLVFQHQDGSREPFPEEERYVGTPRMTAISRALSAHVDLVTETRIERMARKDSQWELVDTGGNNVGRFDRVVVTAPPAQARDLMQASGLEEVAGRLEQSVSAVAPCWAVAAHFSQPLDPGFDGIRCQHPVLYWVANNSSKPGREDSGQWWVLHANAEWTQANVDAAPEQVGGELVRVFQQLTGTDVQPDDLVPHRWLYARSGGENLPGHLWFDQLGIGMAGDWLDGGRVEGAFNSASGLVQAMAS</sequence>
<dbReference type="AlphaFoldDB" id="A0A1I4ZEZ8"/>
<proteinExistence type="predicted"/>
<dbReference type="Pfam" id="PF01593">
    <property type="entry name" value="Amino_oxidase"/>
    <property type="match status" value="1"/>
</dbReference>
<organism evidence="2 3">
    <name type="scientific">Marinobacter pelagius</name>
    <dbReference type="NCBI Taxonomy" id="379482"/>
    <lineage>
        <taxon>Bacteria</taxon>
        <taxon>Pseudomonadati</taxon>
        <taxon>Pseudomonadota</taxon>
        <taxon>Gammaproteobacteria</taxon>
        <taxon>Pseudomonadales</taxon>
        <taxon>Marinobacteraceae</taxon>
        <taxon>Marinobacter</taxon>
    </lineage>
</organism>
<dbReference type="PANTHER" id="PTHR16128">
    <property type="entry name" value="FAD/NAD(P)-BINDING OXIDOREDUCTASE FAMILY PROTEIN"/>
    <property type="match status" value="1"/>
</dbReference>
<dbReference type="Proteomes" id="UP000199339">
    <property type="component" value="Unassembled WGS sequence"/>
</dbReference>
<keyword evidence="3" id="KW-1185">Reference proteome</keyword>
<gene>
    <name evidence="2" type="ORF">SAMN04487961_3195</name>
</gene>